<dbReference type="InterPro" id="IPR029058">
    <property type="entry name" value="AB_hydrolase_fold"/>
</dbReference>
<name>M5CHI7_THACB</name>
<dbReference type="OrthoDB" id="2152029at2759"/>
<dbReference type="HOGENOM" id="CLU_2672833_0_0_1"/>
<keyword evidence="5" id="KW-1185">Reference proteome</keyword>
<proteinExistence type="predicted"/>
<dbReference type="STRING" id="1108050.M5CHI7"/>
<dbReference type="AlphaFoldDB" id="M5CHI7"/>
<sequence>MFDNFPKTYLVYGEAEILVDEIRTLYERMVKSLGPDRIVKDEVPGAIHDVFALEIWEPEYSEAHKRFASWLKALP</sequence>
<evidence type="ECO:0000313" key="4">
    <source>
        <dbReference type="Proteomes" id="UP000012065"/>
    </source>
</evidence>
<reference evidence="2" key="1">
    <citation type="submission" date="2012-10" db="EMBL/GenBank/DDBJ databases">
        <authorList>
            <person name="Jelonek L."/>
        </authorList>
    </citation>
    <scope>NUCLEOTIDE SEQUENCE</scope>
    <source>
        <strain evidence="2">Isolate 7/3/14</strain>
    </source>
</reference>
<dbReference type="Gene3D" id="3.40.50.1820">
    <property type="entry name" value="alpha/beta hydrolase"/>
    <property type="match status" value="1"/>
</dbReference>
<dbReference type="Proteomes" id="UP000012065">
    <property type="component" value="Unassembled WGS sequence"/>
</dbReference>
<evidence type="ECO:0000313" key="1">
    <source>
        <dbReference type="EMBL" id="CCO27153.1"/>
    </source>
</evidence>
<evidence type="ECO:0008006" key="6">
    <source>
        <dbReference type="Google" id="ProtNLM"/>
    </source>
</evidence>
<evidence type="ECO:0000313" key="3">
    <source>
        <dbReference type="EMBL" id="CEL60870.1"/>
    </source>
</evidence>
<reference evidence="3 5" key="3">
    <citation type="submission" date="2014-11" db="EMBL/GenBank/DDBJ databases">
        <authorList>
            <person name="Wibberg Daniel"/>
        </authorList>
    </citation>
    <scope>NUCLEOTIDE SEQUENCE [LARGE SCALE GENOMIC DNA]</scope>
    <source>
        <strain evidence="3">Rhizoctonia solani AG1-IB 7/3/14</strain>
    </source>
</reference>
<accession>M5CHI7</accession>
<dbReference type="EMBL" id="CAOJ01001576">
    <property type="protein sequence ID" value="CCO27153.1"/>
    <property type="molecule type" value="Genomic_DNA"/>
</dbReference>
<dbReference type="EMBL" id="CAOJ01017878">
    <property type="protein sequence ID" value="CCO37937.1"/>
    <property type="molecule type" value="Genomic_DNA"/>
</dbReference>
<reference evidence="2 4" key="2">
    <citation type="journal article" date="2013" name="J. Biotechnol.">
        <title>Establishment and interpretation of the genome sequence of the phytopathogenic fungus Rhizoctonia solani AG1-IB isolate 7/3/14.</title>
        <authorList>
            <person name="Wibberg D.W."/>
            <person name="Jelonek L.J."/>
            <person name="Rupp O.R."/>
            <person name="Hennig M.H."/>
            <person name="Eikmeyer F.E."/>
            <person name="Goesmann A.G."/>
            <person name="Hartmann A.H."/>
            <person name="Borriss R.B."/>
            <person name="Grosch R.G."/>
            <person name="Puehler A.P."/>
            <person name="Schlueter A.S."/>
        </authorList>
    </citation>
    <scope>NUCLEOTIDE SEQUENCE [LARGE SCALE GENOMIC DNA]</scope>
    <source>
        <strain evidence="4">AG1-IB / isolate 7/3/14</strain>
        <strain evidence="2">Isolate 7/3/14</strain>
    </source>
</reference>
<dbReference type="EMBL" id="LN679104">
    <property type="protein sequence ID" value="CEL60870.1"/>
    <property type="molecule type" value="Genomic_DNA"/>
</dbReference>
<evidence type="ECO:0000313" key="5">
    <source>
        <dbReference type="Proteomes" id="UP000059188"/>
    </source>
</evidence>
<dbReference type="SUPFAM" id="SSF53474">
    <property type="entry name" value="alpha/beta-Hydrolases"/>
    <property type="match status" value="1"/>
</dbReference>
<gene>
    <name evidence="1" type="ORF">BN14_01188</name>
    <name evidence="2" type="ORF">BN14_12097</name>
    <name evidence="3" type="ORF">RSOLAG1IB_04109</name>
</gene>
<organism evidence="2 4">
    <name type="scientific">Thanatephorus cucumeris (strain AG1-IB / isolate 7/3/14)</name>
    <name type="common">Lettuce bottom rot fungus</name>
    <name type="synonym">Rhizoctonia solani</name>
    <dbReference type="NCBI Taxonomy" id="1108050"/>
    <lineage>
        <taxon>Eukaryota</taxon>
        <taxon>Fungi</taxon>
        <taxon>Dikarya</taxon>
        <taxon>Basidiomycota</taxon>
        <taxon>Agaricomycotina</taxon>
        <taxon>Agaricomycetes</taxon>
        <taxon>Cantharellales</taxon>
        <taxon>Ceratobasidiaceae</taxon>
        <taxon>Rhizoctonia</taxon>
        <taxon>Rhizoctonia solani AG-1</taxon>
    </lineage>
</organism>
<dbReference type="Proteomes" id="UP000059188">
    <property type="component" value="Unassembled WGS sequence"/>
</dbReference>
<evidence type="ECO:0000313" key="2">
    <source>
        <dbReference type="EMBL" id="CCO37937.1"/>
    </source>
</evidence>
<protein>
    <recommendedName>
        <fullName evidence="6">Alpha/beta hydrolase fold-3 domain-containing protein</fullName>
    </recommendedName>
</protein>